<proteinExistence type="predicted"/>
<dbReference type="OrthoDB" id="9805307at2"/>
<dbReference type="InterPro" id="IPR036663">
    <property type="entry name" value="Fumarylacetoacetase_C_sf"/>
</dbReference>
<reference evidence="4" key="1">
    <citation type="submission" date="2016-10" db="EMBL/GenBank/DDBJ databases">
        <authorList>
            <person name="Varghese N."/>
            <person name="Submissions S."/>
        </authorList>
    </citation>
    <scope>NUCLEOTIDE SEQUENCE [LARGE SCALE GENOMIC DNA]</scope>
    <source>
        <strain evidence="4">IMMIB L-1606</strain>
    </source>
</reference>
<keyword evidence="4" id="KW-1185">Reference proteome</keyword>
<evidence type="ECO:0000259" key="2">
    <source>
        <dbReference type="Pfam" id="PF01557"/>
    </source>
</evidence>
<sequence>MQFIGINHNGEPWAAALAGSHVLPLATVTDFWADPEGWQDKAATLVAGVSSHAGAEGNDASDAGAWLERGSVTEVPLVPAAARVICVGLNYKAHVAEGSFKDLELPPYPTLFARWTASLSVGNVPVPVPAGEAGLDWEGEVAAYIGRRVESADEAAAADAVFGYSTFNDITSRKAQKLTSQWTLGKNGDFSGPLGPLVSRDEVGDLRDGLQVRTLVNGIEAQNGNTRDMIFSVPAIISLISQTFTLHPGDVIATGTPEGVGYARTPQWLLQPGDTVVVEIEKLGSLTTPVGDTSLRSRA</sequence>
<evidence type="ECO:0000313" key="3">
    <source>
        <dbReference type="EMBL" id="SDS72769.1"/>
    </source>
</evidence>
<feature type="domain" description="Fumarylacetoacetase-like C-terminal" evidence="2">
    <location>
        <begin position="84"/>
        <end position="290"/>
    </location>
</feature>
<name>A0A1H1ULS8_9MICC</name>
<evidence type="ECO:0000256" key="1">
    <source>
        <dbReference type="ARBA" id="ARBA00022723"/>
    </source>
</evidence>
<dbReference type="SUPFAM" id="SSF56529">
    <property type="entry name" value="FAH"/>
    <property type="match status" value="1"/>
</dbReference>
<dbReference type="InterPro" id="IPR011234">
    <property type="entry name" value="Fumarylacetoacetase-like_C"/>
</dbReference>
<dbReference type="Gene3D" id="3.90.850.10">
    <property type="entry name" value="Fumarylacetoacetase-like, C-terminal domain"/>
    <property type="match status" value="1"/>
</dbReference>
<dbReference type="AlphaFoldDB" id="A0A1H1ULS8"/>
<dbReference type="PANTHER" id="PTHR11820:SF112">
    <property type="entry name" value="FUMARYLACETOACETATE HYDROLASE FAMILY PROTEIN (AFU_ORTHOLOGUE AFUA_1G02370)-RELATED"/>
    <property type="match status" value="1"/>
</dbReference>
<dbReference type="RefSeq" id="WP_091717612.1">
    <property type="nucleotide sequence ID" value="NZ_CAUQLD010000018.1"/>
</dbReference>
<protein>
    <submittedName>
        <fullName evidence="3">2-keto-4-pentenoate hydratase/2-oxohepta-3-ene-1,7-dioic acid hydratase (Catechol pathway)</fullName>
    </submittedName>
</protein>
<dbReference type="Pfam" id="PF01557">
    <property type="entry name" value="FAA_hydrolase"/>
    <property type="match status" value="1"/>
</dbReference>
<evidence type="ECO:0000313" key="4">
    <source>
        <dbReference type="Proteomes" id="UP000198751"/>
    </source>
</evidence>
<dbReference type="GO" id="GO:0046872">
    <property type="term" value="F:metal ion binding"/>
    <property type="evidence" value="ECO:0007669"/>
    <property type="project" value="UniProtKB-KW"/>
</dbReference>
<dbReference type="EMBL" id="LT629779">
    <property type="protein sequence ID" value="SDS72769.1"/>
    <property type="molecule type" value="Genomic_DNA"/>
</dbReference>
<gene>
    <name evidence="3" type="ORF">SAMN04489743_0710</name>
</gene>
<organism evidence="3 4">
    <name type="scientific">Pseudarthrobacter equi</name>
    <dbReference type="NCBI Taxonomy" id="728066"/>
    <lineage>
        <taxon>Bacteria</taxon>
        <taxon>Bacillati</taxon>
        <taxon>Actinomycetota</taxon>
        <taxon>Actinomycetes</taxon>
        <taxon>Micrococcales</taxon>
        <taxon>Micrococcaceae</taxon>
        <taxon>Pseudarthrobacter</taxon>
    </lineage>
</organism>
<accession>A0A1H1ULS8</accession>
<keyword evidence="1" id="KW-0479">Metal-binding</keyword>
<dbReference type="GO" id="GO:0003824">
    <property type="term" value="F:catalytic activity"/>
    <property type="evidence" value="ECO:0007669"/>
    <property type="project" value="InterPro"/>
</dbReference>
<dbReference type="Proteomes" id="UP000198751">
    <property type="component" value="Chromosome I"/>
</dbReference>
<dbReference type="PANTHER" id="PTHR11820">
    <property type="entry name" value="ACYLPYRUVASE"/>
    <property type="match status" value="1"/>
</dbReference>